<proteinExistence type="predicted"/>
<dbReference type="EMBL" id="JASCZI010241781">
    <property type="protein sequence ID" value="MED6206815.1"/>
    <property type="molecule type" value="Genomic_DNA"/>
</dbReference>
<evidence type="ECO:0000313" key="1">
    <source>
        <dbReference type="EMBL" id="MED6206815.1"/>
    </source>
</evidence>
<sequence length="239" mass="27258">MEGGGKRLLSSVFLLQLKCDSRETMRRYGIPFSVYLPVDGGRFGSPSCFPPGYDQRDGPLVSYWTRSGWPYNRTNELIGRRDRHASWAFFLTLFGFTFLEDRRSNKHSMILDVLHCISLSPDYGYGELGMCAFKVTYCTFSILGCYIGVKVRQQQRRIRRGRITPSIADLQNALLLGGLVKLLGKMYAPGDHSYMPYQIPQPQTTDHNLNLASNTLHCTTKSFHSENLQKDHYSPQNLN</sequence>
<organism evidence="1 2">
    <name type="scientific">Stylosanthes scabra</name>
    <dbReference type="NCBI Taxonomy" id="79078"/>
    <lineage>
        <taxon>Eukaryota</taxon>
        <taxon>Viridiplantae</taxon>
        <taxon>Streptophyta</taxon>
        <taxon>Embryophyta</taxon>
        <taxon>Tracheophyta</taxon>
        <taxon>Spermatophyta</taxon>
        <taxon>Magnoliopsida</taxon>
        <taxon>eudicotyledons</taxon>
        <taxon>Gunneridae</taxon>
        <taxon>Pentapetalae</taxon>
        <taxon>rosids</taxon>
        <taxon>fabids</taxon>
        <taxon>Fabales</taxon>
        <taxon>Fabaceae</taxon>
        <taxon>Papilionoideae</taxon>
        <taxon>50 kb inversion clade</taxon>
        <taxon>dalbergioids sensu lato</taxon>
        <taxon>Dalbergieae</taxon>
        <taxon>Pterocarpus clade</taxon>
        <taxon>Stylosanthes</taxon>
    </lineage>
</organism>
<dbReference type="Proteomes" id="UP001341840">
    <property type="component" value="Unassembled WGS sequence"/>
</dbReference>
<protein>
    <submittedName>
        <fullName evidence="1">Uncharacterized protein</fullName>
    </submittedName>
</protein>
<comment type="caution">
    <text evidence="1">The sequence shown here is derived from an EMBL/GenBank/DDBJ whole genome shotgun (WGS) entry which is preliminary data.</text>
</comment>
<name>A0ABU6Y8U4_9FABA</name>
<accession>A0ABU6Y8U4</accession>
<keyword evidence="2" id="KW-1185">Reference proteome</keyword>
<evidence type="ECO:0000313" key="2">
    <source>
        <dbReference type="Proteomes" id="UP001341840"/>
    </source>
</evidence>
<gene>
    <name evidence="1" type="ORF">PIB30_030261</name>
</gene>
<reference evidence="1 2" key="1">
    <citation type="journal article" date="2023" name="Plants (Basel)">
        <title>Bridging the Gap: Combining Genomics and Transcriptomics Approaches to Understand Stylosanthes scabra, an Orphan Legume from the Brazilian Caatinga.</title>
        <authorList>
            <person name="Ferreira-Neto J.R.C."/>
            <person name="da Silva M.D."/>
            <person name="Binneck E."/>
            <person name="de Melo N.F."/>
            <person name="da Silva R.H."/>
            <person name="de Melo A.L.T.M."/>
            <person name="Pandolfi V."/>
            <person name="Bustamante F.O."/>
            <person name="Brasileiro-Vidal A.C."/>
            <person name="Benko-Iseppon A.M."/>
        </authorList>
    </citation>
    <scope>NUCLEOTIDE SEQUENCE [LARGE SCALE GENOMIC DNA]</scope>
    <source>
        <tissue evidence="1">Leaves</tissue>
    </source>
</reference>